<evidence type="ECO:0000256" key="4">
    <source>
        <dbReference type="ARBA" id="ARBA00023136"/>
    </source>
</evidence>
<reference evidence="5" key="1">
    <citation type="submission" date="2018-06" db="EMBL/GenBank/DDBJ databases">
        <authorList>
            <person name="Zhirakovskaya E."/>
        </authorList>
    </citation>
    <scope>NUCLEOTIDE SEQUENCE</scope>
</reference>
<evidence type="ECO:0008006" key="6">
    <source>
        <dbReference type="Google" id="ProtNLM"/>
    </source>
</evidence>
<comment type="subcellular location">
    <subcellularLocation>
        <location evidence="1">Membrane</location>
        <topology evidence="1">Multi-pass membrane protein</topology>
    </subcellularLocation>
</comment>
<keyword evidence="3" id="KW-1133">Transmembrane helix</keyword>
<protein>
    <recommendedName>
        <fullName evidence="6">PQ loop repeat</fullName>
    </recommendedName>
</protein>
<sequence length="89" mass="9988">MPTEQIFAWLASILTTLIFLPQLYKAFTTHMTKDISMLMMILAVMGNVAWLVHASLTGNTPLVVCASLIIIMSIILILFKYNNERATKT</sequence>
<accession>A0A3B0XKH0</accession>
<dbReference type="EMBL" id="UOFI01000140">
    <property type="protein sequence ID" value="VAW68975.1"/>
    <property type="molecule type" value="Genomic_DNA"/>
</dbReference>
<dbReference type="GO" id="GO:0016020">
    <property type="term" value="C:membrane"/>
    <property type="evidence" value="ECO:0007669"/>
    <property type="project" value="UniProtKB-SubCell"/>
</dbReference>
<evidence type="ECO:0000313" key="5">
    <source>
        <dbReference type="EMBL" id="VAW68975.1"/>
    </source>
</evidence>
<dbReference type="InterPro" id="IPR006603">
    <property type="entry name" value="PQ-loop_rpt"/>
</dbReference>
<organism evidence="5">
    <name type="scientific">hydrothermal vent metagenome</name>
    <dbReference type="NCBI Taxonomy" id="652676"/>
    <lineage>
        <taxon>unclassified sequences</taxon>
        <taxon>metagenomes</taxon>
        <taxon>ecological metagenomes</taxon>
    </lineage>
</organism>
<name>A0A3B0XKH0_9ZZZZ</name>
<dbReference type="Gene3D" id="1.20.1280.290">
    <property type="match status" value="1"/>
</dbReference>
<evidence type="ECO:0000256" key="1">
    <source>
        <dbReference type="ARBA" id="ARBA00004141"/>
    </source>
</evidence>
<dbReference type="AlphaFoldDB" id="A0A3B0XKH0"/>
<gene>
    <name evidence="5" type="ORF">MNBD_GAMMA09-1942</name>
</gene>
<keyword evidence="2" id="KW-0812">Transmembrane</keyword>
<evidence type="ECO:0000256" key="3">
    <source>
        <dbReference type="ARBA" id="ARBA00022989"/>
    </source>
</evidence>
<dbReference type="Pfam" id="PF04193">
    <property type="entry name" value="PQ-loop"/>
    <property type="match status" value="1"/>
</dbReference>
<proteinExistence type="predicted"/>
<keyword evidence="4" id="KW-0472">Membrane</keyword>
<evidence type="ECO:0000256" key="2">
    <source>
        <dbReference type="ARBA" id="ARBA00022692"/>
    </source>
</evidence>